<name>A0A4P7NTH0_PYROR</name>
<proteinExistence type="predicted"/>
<evidence type="ECO:0000313" key="1">
    <source>
        <dbReference type="EMBL" id="QBZ65710.1"/>
    </source>
</evidence>
<reference evidence="1 2" key="1">
    <citation type="journal article" date="2019" name="Mol. Biol. Evol.">
        <title>Blast fungal genomes show frequent chromosomal changes, gene gains and losses, and effector gene turnover.</title>
        <authorList>
            <person name="Gomez Luciano L.B."/>
            <person name="Jason Tsai I."/>
            <person name="Chuma I."/>
            <person name="Tosa Y."/>
            <person name="Chen Y.H."/>
            <person name="Li J.Y."/>
            <person name="Li M.Y."/>
            <person name="Jade Lu M.Y."/>
            <person name="Nakayashiki H."/>
            <person name="Li W.H."/>
        </authorList>
    </citation>
    <scope>NUCLEOTIDE SEQUENCE [LARGE SCALE GENOMIC DNA]</scope>
    <source>
        <strain evidence="1">MZ5-1-6</strain>
    </source>
</reference>
<organism evidence="1 2">
    <name type="scientific">Pyricularia oryzae</name>
    <name type="common">Rice blast fungus</name>
    <name type="synonym">Magnaporthe oryzae</name>
    <dbReference type="NCBI Taxonomy" id="318829"/>
    <lineage>
        <taxon>Eukaryota</taxon>
        <taxon>Fungi</taxon>
        <taxon>Dikarya</taxon>
        <taxon>Ascomycota</taxon>
        <taxon>Pezizomycotina</taxon>
        <taxon>Sordariomycetes</taxon>
        <taxon>Sordariomycetidae</taxon>
        <taxon>Magnaporthales</taxon>
        <taxon>Pyriculariaceae</taxon>
        <taxon>Pyricularia</taxon>
    </lineage>
</organism>
<dbReference type="AlphaFoldDB" id="A0A4P7NTH0"/>
<sequence>MRIATLASVTTYLWAAAMMTVAQPVGDENTDSSPAALKLPRDVAGGWWWDQKPTGTKDRPHKCLHRPCETACKLWAVALSLGISCVSCQSVHKHCFYDD</sequence>
<protein>
    <submittedName>
        <fullName evidence="1">Uncharacterized protein</fullName>
    </submittedName>
</protein>
<dbReference type="Proteomes" id="UP000294847">
    <property type="component" value="Chromosome 7"/>
</dbReference>
<evidence type="ECO:0000313" key="2">
    <source>
        <dbReference type="Proteomes" id="UP000294847"/>
    </source>
</evidence>
<gene>
    <name evidence="1" type="ORF">PoMZ_12673</name>
</gene>
<dbReference type="EMBL" id="CP034210">
    <property type="protein sequence ID" value="QBZ65710.1"/>
    <property type="molecule type" value="Genomic_DNA"/>
</dbReference>
<accession>A0A4P7NTH0</accession>